<accession>A0A7W9MY96</accession>
<dbReference type="EMBL" id="JACHMY010000001">
    <property type="protein sequence ID" value="MBB5840180.1"/>
    <property type="molecule type" value="Genomic_DNA"/>
</dbReference>
<keyword evidence="2" id="KW-1185">Reference proteome</keyword>
<dbReference type="Proteomes" id="UP000549971">
    <property type="component" value="Unassembled WGS sequence"/>
</dbReference>
<name>A0A7W9MY96_9ACTN</name>
<comment type="caution">
    <text evidence="1">The sequence shown here is derived from an EMBL/GenBank/DDBJ whole genome shotgun (WGS) entry which is preliminary data.</text>
</comment>
<sequence>MTTDDPDGPPVVTRQLQLELEGIDPLTDEQRVEAWLREQGTWSADARAAALYLRDRRSRRTRATRWEQLQAIQAPFESEWGWLTPGGEECIWLYHEAERSYVDGLHLASLLCAHAACERVLAGCLLSYEQELPKGWRFWGLGPLVKEAFLRKLIDSPLRDSLAEINEIRKVSAHFKPPLEANSVSSRAYHHMQATPDLNAEEAIDQVAQGDALMAFRAATELMRGDQGFARVRLY</sequence>
<evidence type="ECO:0000313" key="2">
    <source>
        <dbReference type="Proteomes" id="UP000549971"/>
    </source>
</evidence>
<gene>
    <name evidence="1" type="ORF">HDA39_006914</name>
</gene>
<protein>
    <submittedName>
        <fullName evidence="1">Uncharacterized protein</fullName>
    </submittedName>
</protein>
<proteinExistence type="predicted"/>
<dbReference type="RefSeq" id="WP_184802346.1">
    <property type="nucleotide sequence ID" value="NZ_JACHMY010000001.1"/>
</dbReference>
<organism evidence="1 2">
    <name type="scientific">Kribbella italica</name>
    <dbReference type="NCBI Taxonomy" id="1540520"/>
    <lineage>
        <taxon>Bacteria</taxon>
        <taxon>Bacillati</taxon>
        <taxon>Actinomycetota</taxon>
        <taxon>Actinomycetes</taxon>
        <taxon>Propionibacteriales</taxon>
        <taxon>Kribbellaceae</taxon>
        <taxon>Kribbella</taxon>
    </lineage>
</organism>
<dbReference type="AlphaFoldDB" id="A0A7W9MY96"/>
<reference evidence="1 2" key="1">
    <citation type="submission" date="2020-08" db="EMBL/GenBank/DDBJ databases">
        <title>Sequencing the genomes of 1000 actinobacteria strains.</title>
        <authorList>
            <person name="Klenk H.-P."/>
        </authorList>
    </citation>
    <scope>NUCLEOTIDE SEQUENCE [LARGE SCALE GENOMIC DNA]</scope>
    <source>
        <strain evidence="1 2">DSM 28967</strain>
    </source>
</reference>
<evidence type="ECO:0000313" key="1">
    <source>
        <dbReference type="EMBL" id="MBB5840180.1"/>
    </source>
</evidence>